<keyword evidence="4" id="KW-0238">DNA-binding</keyword>
<evidence type="ECO:0000256" key="4">
    <source>
        <dbReference type="ARBA" id="ARBA00023125"/>
    </source>
</evidence>
<dbReference type="InterPro" id="IPR005119">
    <property type="entry name" value="LysR_subst-bd"/>
</dbReference>
<dbReference type="PANTHER" id="PTHR30537">
    <property type="entry name" value="HTH-TYPE TRANSCRIPTIONAL REGULATOR"/>
    <property type="match status" value="1"/>
</dbReference>
<protein>
    <submittedName>
        <fullName evidence="7">Transcriptional regulator, LysR family</fullName>
    </submittedName>
</protein>
<comment type="similarity">
    <text evidence="2">Belongs to the LysR transcriptional regulatory family.</text>
</comment>
<dbReference type="InterPro" id="IPR036390">
    <property type="entry name" value="WH_DNA-bd_sf"/>
</dbReference>
<dbReference type="GO" id="GO:0003700">
    <property type="term" value="F:DNA-binding transcription factor activity"/>
    <property type="evidence" value="ECO:0007669"/>
    <property type="project" value="InterPro"/>
</dbReference>
<dbReference type="FunFam" id="1.10.10.10:FF:000001">
    <property type="entry name" value="LysR family transcriptional regulator"/>
    <property type="match status" value="1"/>
</dbReference>
<dbReference type="GO" id="GO:0043565">
    <property type="term" value="F:sequence-specific DNA binding"/>
    <property type="evidence" value="ECO:0007669"/>
    <property type="project" value="TreeGrafter"/>
</dbReference>
<dbReference type="Pfam" id="PF00126">
    <property type="entry name" value="HTH_1"/>
    <property type="match status" value="1"/>
</dbReference>
<dbReference type="GO" id="GO:0006351">
    <property type="term" value="P:DNA-templated transcription"/>
    <property type="evidence" value="ECO:0007669"/>
    <property type="project" value="TreeGrafter"/>
</dbReference>
<sequence>MDKFAAMRVFVKIADAGNLSAAGRQLGLSLTSVSRQLMALEEVVGATLVERTTRHLSLTESGRLYYERAKQILEEVAEMERGLTMQTGVASGRLQVSAPSLLGRLRLAAMLPGFLAEQPRVSVDLMLVDRPVRLAEEGIDVAVRVGPLEDSGLIVRKLDDIQLVVCAAPDYLRRRGEPATPDDLVEQDCLAFGDVPGVAEWSFQDGAVRRSLRIPTRLCANDFETLVSAALAGAGLVRVPSWQVAHCLADGRLRIVLEAYQRPPTPLSILTLRNRLLLPKVRAFVDFLQQHWMRPRPPP</sequence>
<keyword evidence="3" id="KW-0805">Transcription regulation</keyword>
<dbReference type="PANTHER" id="PTHR30537:SF5">
    <property type="entry name" value="HTH-TYPE TRANSCRIPTIONAL ACTIVATOR TTDR-RELATED"/>
    <property type="match status" value="1"/>
</dbReference>
<dbReference type="InterPro" id="IPR000847">
    <property type="entry name" value="LysR_HTH_N"/>
</dbReference>
<gene>
    <name evidence="7" type="ORF">SAMN05444169_7193</name>
</gene>
<reference evidence="7 8" key="1">
    <citation type="submission" date="2016-11" db="EMBL/GenBank/DDBJ databases">
        <authorList>
            <person name="Jaros S."/>
            <person name="Januszkiewicz K."/>
            <person name="Wedrychowicz H."/>
        </authorList>
    </citation>
    <scope>NUCLEOTIDE SEQUENCE [LARGE SCALE GENOMIC DNA]</scope>
    <source>
        <strain evidence="7 8">GAS242</strain>
    </source>
</reference>
<dbReference type="SUPFAM" id="SSF53850">
    <property type="entry name" value="Periplasmic binding protein-like II"/>
    <property type="match status" value="1"/>
</dbReference>
<dbReference type="AlphaFoldDB" id="A0A1M5SJZ6"/>
<dbReference type="EMBL" id="LT670818">
    <property type="protein sequence ID" value="SHH38866.1"/>
    <property type="molecule type" value="Genomic_DNA"/>
</dbReference>
<evidence type="ECO:0000256" key="5">
    <source>
        <dbReference type="ARBA" id="ARBA00023163"/>
    </source>
</evidence>
<feature type="domain" description="HTH lysR-type" evidence="6">
    <location>
        <begin position="1"/>
        <end position="59"/>
    </location>
</feature>
<proteinExistence type="inferred from homology"/>
<dbReference type="Gene3D" id="3.40.190.290">
    <property type="match status" value="1"/>
</dbReference>
<organism evidence="7 8">
    <name type="scientific">Bradyrhizobium erythrophlei</name>
    <dbReference type="NCBI Taxonomy" id="1437360"/>
    <lineage>
        <taxon>Bacteria</taxon>
        <taxon>Pseudomonadati</taxon>
        <taxon>Pseudomonadota</taxon>
        <taxon>Alphaproteobacteria</taxon>
        <taxon>Hyphomicrobiales</taxon>
        <taxon>Nitrobacteraceae</taxon>
        <taxon>Bradyrhizobium</taxon>
    </lineage>
</organism>
<dbReference type="RefSeq" id="WP_079570286.1">
    <property type="nucleotide sequence ID" value="NZ_LT670818.1"/>
</dbReference>
<evidence type="ECO:0000256" key="2">
    <source>
        <dbReference type="ARBA" id="ARBA00009437"/>
    </source>
</evidence>
<accession>A0A1M5SJZ6</accession>
<dbReference type="InterPro" id="IPR036388">
    <property type="entry name" value="WH-like_DNA-bd_sf"/>
</dbReference>
<evidence type="ECO:0000259" key="6">
    <source>
        <dbReference type="PROSITE" id="PS50931"/>
    </source>
</evidence>
<name>A0A1M5SJZ6_9BRAD</name>
<dbReference type="CDD" id="cd08422">
    <property type="entry name" value="PBP2_CrgA_like"/>
    <property type="match status" value="1"/>
</dbReference>
<dbReference type="SUPFAM" id="SSF46785">
    <property type="entry name" value="Winged helix' DNA-binding domain"/>
    <property type="match status" value="1"/>
</dbReference>
<evidence type="ECO:0000256" key="3">
    <source>
        <dbReference type="ARBA" id="ARBA00023015"/>
    </source>
</evidence>
<dbReference type="Proteomes" id="UP000190675">
    <property type="component" value="Chromosome I"/>
</dbReference>
<dbReference type="Gene3D" id="1.10.10.10">
    <property type="entry name" value="Winged helix-like DNA-binding domain superfamily/Winged helix DNA-binding domain"/>
    <property type="match status" value="1"/>
</dbReference>
<evidence type="ECO:0000313" key="8">
    <source>
        <dbReference type="Proteomes" id="UP000190675"/>
    </source>
</evidence>
<evidence type="ECO:0000313" key="7">
    <source>
        <dbReference type="EMBL" id="SHH38866.1"/>
    </source>
</evidence>
<dbReference type="PROSITE" id="PS50931">
    <property type="entry name" value="HTH_LYSR"/>
    <property type="match status" value="1"/>
</dbReference>
<dbReference type="Pfam" id="PF03466">
    <property type="entry name" value="LysR_substrate"/>
    <property type="match status" value="1"/>
</dbReference>
<dbReference type="InterPro" id="IPR058163">
    <property type="entry name" value="LysR-type_TF_proteobact-type"/>
</dbReference>
<keyword evidence="5" id="KW-0804">Transcription</keyword>
<comment type="function">
    <text evidence="1">NodD regulates the expression of the nodABCFE genes which encode other nodulation proteins. NodD is also a negative regulator of its own expression. Binds flavonoids as inducers.</text>
</comment>
<dbReference type="OrthoDB" id="9813056at2"/>
<evidence type="ECO:0000256" key="1">
    <source>
        <dbReference type="ARBA" id="ARBA00003502"/>
    </source>
</evidence>